<dbReference type="PROSITE" id="PS50931">
    <property type="entry name" value="HTH_LYSR"/>
    <property type="match status" value="1"/>
</dbReference>
<name>A0A7U8C397_NEPCE</name>
<comment type="caution">
    <text evidence="6">The sequence shown here is derived from an EMBL/GenBank/DDBJ whole genome shotgun (WGS) entry which is preliminary data.</text>
</comment>
<dbReference type="Gene3D" id="1.10.10.10">
    <property type="entry name" value="Winged helix-like DNA-binding domain superfamily/Winged helix DNA-binding domain"/>
    <property type="match status" value="1"/>
</dbReference>
<dbReference type="InterPro" id="IPR005119">
    <property type="entry name" value="LysR_subst-bd"/>
</dbReference>
<dbReference type="Proteomes" id="UP000002171">
    <property type="component" value="Unassembled WGS sequence"/>
</dbReference>
<accession>A0A7U8C397</accession>
<dbReference type="InterPro" id="IPR036388">
    <property type="entry name" value="WH-like_DNA-bd_sf"/>
</dbReference>
<dbReference type="GO" id="GO:0003677">
    <property type="term" value="F:DNA binding"/>
    <property type="evidence" value="ECO:0007669"/>
    <property type="project" value="UniProtKB-KW"/>
</dbReference>
<evidence type="ECO:0000256" key="2">
    <source>
        <dbReference type="ARBA" id="ARBA00023015"/>
    </source>
</evidence>
<evidence type="ECO:0000256" key="4">
    <source>
        <dbReference type="ARBA" id="ARBA00023163"/>
    </source>
</evidence>
<dbReference type="SUPFAM" id="SSF53850">
    <property type="entry name" value="Periplasmic binding protein-like II"/>
    <property type="match status" value="1"/>
</dbReference>
<evidence type="ECO:0000313" key="6">
    <source>
        <dbReference type="EMBL" id="EAR60653.1"/>
    </source>
</evidence>
<dbReference type="PANTHER" id="PTHR30419">
    <property type="entry name" value="HTH-TYPE TRANSCRIPTIONAL REGULATOR YBHD"/>
    <property type="match status" value="1"/>
</dbReference>
<dbReference type="InterPro" id="IPR000847">
    <property type="entry name" value="LysR_HTH_N"/>
</dbReference>
<dbReference type="FunFam" id="1.10.10.10:FF:000001">
    <property type="entry name" value="LysR family transcriptional regulator"/>
    <property type="match status" value="1"/>
</dbReference>
<dbReference type="Gene3D" id="3.40.190.290">
    <property type="match status" value="1"/>
</dbReference>
<gene>
    <name evidence="6" type="ORF">MED92_09621</name>
</gene>
<organism evidence="6 7">
    <name type="scientific">Neptuniibacter caesariensis</name>
    <dbReference type="NCBI Taxonomy" id="207954"/>
    <lineage>
        <taxon>Bacteria</taxon>
        <taxon>Pseudomonadati</taxon>
        <taxon>Pseudomonadota</taxon>
        <taxon>Gammaproteobacteria</taxon>
        <taxon>Oceanospirillales</taxon>
        <taxon>Oceanospirillaceae</taxon>
        <taxon>Neptuniibacter</taxon>
    </lineage>
</organism>
<dbReference type="InterPro" id="IPR050950">
    <property type="entry name" value="HTH-type_LysR_regulators"/>
</dbReference>
<evidence type="ECO:0000313" key="7">
    <source>
        <dbReference type="Proteomes" id="UP000002171"/>
    </source>
</evidence>
<proteinExistence type="inferred from homology"/>
<dbReference type="OrthoDB" id="646694at2"/>
<evidence type="ECO:0000256" key="1">
    <source>
        <dbReference type="ARBA" id="ARBA00009437"/>
    </source>
</evidence>
<dbReference type="InterPro" id="IPR036390">
    <property type="entry name" value="WH_DNA-bd_sf"/>
</dbReference>
<keyword evidence="2" id="KW-0805">Transcription regulation</keyword>
<keyword evidence="7" id="KW-1185">Reference proteome</keyword>
<dbReference type="Pfam" id="PF00126">
    <property type="entry name" value="HTH_1"/>
    <property type="match status" value="1"/>
</dbReference>
<comment type="similarity">
    <text evidence="1">Belongs to the LysR transcriptional regulatory family.</text>
</comment>
<feature type="domain" description="HTH lysR-type" evidence="5">
    <location>
        <begin position="5"/>
        <end position="62"/>
    </location>
</feature>
<reference evidence="6 7" key="1">
    <citation type="submission" date="2006-02" db="EMBL/GenBank/DDBJ databases">
        <authorList>
            <person name="Pinhassi J."/>
            <person name="Pedros-Alio C."/>
            <person name="Ferriera S."/>
            <person name="Johnson J."/>
            <person name="Kravitz S."/>
            <person name="Halpern A."/>
            <person name="Remington K."/>
            <person name="Beeson K."/>
            <person name="Tran B."/>
            <person name="Rogers Y.-H."/>
            <person name="Friedman R."/>
            <person name="Venter J.C."/>
        </authorList>
    </citation>
    <scope>NUCLEOTIDE SEQUENCE [LARGE SCALE GENOMIC DNA]</scope>
    <source>
        <strain evidence="6 7">MED92</strain>
    </source>
</reference>
<dbReference type="PANTHER" id="PTHR30419:SF8">
    <property type="entry name" value="NITROGEN ASSIMILATION TRANSCRIPTIONAL ACTIVATOR-RELATED"/>
    <property type="match status" value="1"/>
</dbReference>
<dbReference type="GO" id="GO:0003700">
    <property type="term" value="F:DNA-binding transcription factor activity"/>
    <property type="evidence" value="ECO:0007669"/>
    <property type="project" value="InterPro"/>
</dbReference>
<protein>
    <submittedName>
        <fullName evidence="6">LysR-family transcriptional regulator</fullName>
    </submittedName>
</protein>
<dbReference type="PRINTS" id="PR00039">
    <property type="entry name" value="HTHLYSR"/>
</dbReference>
<dbReference type="SUPFAM" id="SSF46785">
    <property type="entry name" value="Winged helix' DNA-binding domain"/>
    <property type="match status" value="1"/>
</dbReference>
<sequence>MTNNISIRHLRAFVEIASCGSFTRAAENLHLTQSTLTATIKQLEDQACLKLLDRTTRRVLLTGEGETFLPVAEKLISDFDTAFNDLHATATQQQGQIGVAASPSMISRVLPPIIKAYHLDSPKIGIYLRDDNASGIEQRVLENEVDFGLGGNHSNQPELSYTPVLKDRYGVVVPSGHHLAEKAIIRWDEISSLPQLHLTEDTGTRSQLRKLEKENDLDLQLQGAGIEVSTPAGLAELIKTGLGISLLPSLAASTRSFDELHFIPLDEPALFREICIISRKGRSLSPAAESLLQMINEHFSATNLPQFVRTED</sequence>
<dbReference type="EMBL" id="AAOW01000015">
    <property type="protein sequence ID" value="EAR60653.1"/>
    <property type="molecule type" value="Genomic_DNA"/>
</dbReference>
<evidence type="ECO:0000259" key="5">
    <source>
        <dbReference type="PROSITE" id="PS50931"/>
    </source>
</evidence>
<evidence type="ECO:0000256" key="3">
    <source>
        <dbReference type="ARBA" id="ARBA00023125"/>
    </source>
</evidence>
<dbReference type="GO" id="GO:0005829">
    <property type="term" value="C:cytosol"/>
    <property type="evidence" value="ECO:0007669"/>
    <property type="project" value="TreeGrafter"/>
</dbReference>
<dbReference type="Pfam" id="PF03466">
    <property type="entry name" value="LysR_substrate"/>
    <property type="match status" value="1"/>
</dbReference>
<dbReference type="RefSeq" id="WP_007019592.1">
    <property type="nucleotide sequence ID" value="NZ_CH724125.1"/>
</dbReference>
<keyword evidence="3" id="KW-0238">DNA-binding</keyword>
<dbReference type="CDD" id="cd08440">
    <property type="entry name" value="PBP2_LTTR_like_4"/>
    <property type="match status" value="1"/>
</dbReference>
<keyword evidence="4" id="KW-0804">Transcription</keyword>
<dbReference type="AlphaFoldDB" id="A0A7U8C397"/>